<evidence type="ECO:0008006" key="4">
    <source>
        <dbReference type="Google" id="ProtNLM"/>
    </source>
</evidence>
<evidence type="ECO:0000256" key="1">
    <source>
        <dbReference type="SAM" id="Phobius"/>
    </source>
</evidence>
<organism evidence="2 3">
    <name type="scientific">Pisolithus tinctorius Marx 270</name>
    <dbReference type="NCBI Taxonomy" id="870435"/>
    <lineage>
        <taxon>Eukaryota</taxon>
        <taxon>Fungi</taxon>
        <taxon>Dikarya</taxon>
        <taxon>Basidiomycota</taxon>
        <taxon>Agaricomycotina</taxon>
        <taxon>Agaricomycetes</taxon>
        <taxon>Agaricomycetidae</taxon>
        <taxon>Boletales</taxon>
        <taxon>Sclerodermatineae</taxon>
        <taxon>Pisolithaceae</taxon>
        <taxon>Pisolithus</taxon>
    </lineage>
</organism>
<reference evidence="3" key="2">
    <citation type="submission" date="2015-01" db="EMBL/GenBank/DDBJ databases">
        <title>Evolutionary Origins and Diversification of the Mycorrhizal Mutualists.</title>
        <authorList>
            <consortium name="DOE Joint Genome Institute"/>
            <consortium name="Mycorrhizal Genomics Consortium"/>
            <person name="Kohler A."/>
            <person name="Kuo A."/>
            <person name="Nagy L.G."/>
            <person name="Floudas D."/>
            <person name="Copeland A."/>
            <person name="Barry K.W."/>
            <person name="Cichocki N."/>
            <person name="Veneault-Fourrey C."/>
            <person name="LaButti K."/>
            <person name="Lindquist E.A."/>
            <person name="Lipzen A."/>
            <person name="Lundell T."/>
            <person name="Morin E."/>
            <person name="Murat C."/>
            <person name="Riley R."/>
            <person name="Ohm R."/>
            <person name="Sun H."/>
            <person name="Tunlid A."/>
            <person name="Henrissat B."/>
            <person name="Grigoriev I.V."/>
            <person name="Hibbett D.S."/>
            <person name="Martin F."/>
        </authorList>
    </citation>
    <scope>NUCLEOTIDE SEQUENCE [LARGE SCALE GENOMIC DNA]</scope>
    <source>
        <strain evidence="3">Marx 270</strain>
    </source>
</reference>
<keyword evidence="1" id="KW-0812">Transmembrane</keyword>
<keyword evidence="3" id="KW-1185">Reference proteome</keyword>
<name>A0A0C3K5C8_PISTI</name>
<dbReference type="OrthoDB" id="100006at2759"/>
<dbReference type="InParanoid" id="A0A0C3K5C8"/>
<gene>
    <name evidence="2" type="ORF">M404DRAFT_1000313</name>
</gene>
<evidence type="ECO:0000313" key="3">
    <source>
        <dbReference type="Proteomes" id="UP000054217"/>
    </source>
</evidence>
<accession>A0A0C3K5C8</accession>
<dbReference type="STRING" id="870435.A0A0C3K5C8"/>
<dbReference type="Proteomes" id="UP000054217">
    <property type="component" value="Unassembled WGS sequence"/>
</dbReference>
<proteinExistence type="predicted"/>
<dbReference type="HOGENOM" id="CLU_2264818_0_0_1"/>
<dbReference type="AlphaFoldDB" id="A0A0C3K5C8"/>
<dbReference type="EMBL" id="KN831969">
    <property type="protein sequence ID" value="KIO04777.1"/>
    <property type="molecule type" value="Genomic_DNA"/>
</dbReference>
<protein>
    <recommendedName>
        <fullName evidence="4">G-protein coupled receptors family 1 profile domain-containing protein</fullName>
    </recommendedName>
</protein>
<sequence length="103" mass="11406">MLFYPILYTVQVLPQSVARFSQFSGHDVPFAAIAFTSTLFASCGLFNVILYAFTRPRLMPGRPSHAPQSVRVATPRVAHSRFPQGYTVEDDSFVTETGPVQVP</sequence>
<evidence type="ECO:0000313" key="2">
    <source>
        <dbReference type="EMBL" id="KIO04777.1"/>
    </source>
</evidence>
<feature type="transmembrane region" description="Helical" evidence="1">
    <location>
        <begin position="30"/>
        <end position="53"/>
    </location>
</feature>
<keyword evidence="1" id="KW-1133">Transmembrane helix</keyword>
<keyword evidence="1" id="KW-0472">Membrane</keyword>
<reference evidence="2 3" key="1">
    <citation type="submission" date="2014-04" db="EMBL/GenBank/DDBJ databases">
        <authorList>
            <consortium name="DOE Joint Genome Institute"/>
            <person name="Kuo A."/>
            <person name="Kohler A."/>
            <person name="Costa M.D."/>
            <person name="Nagy L.G."/>
            <person name="Floudas D."/>
            <person name="Copeland A."/>
            <person name="Barry K.W."/>
            <person name="Cichocki N."/>
            <person name="Veneault-Fourrey C."/>
            <person name="LaButti K."/>
            <person name="Lindquist E.A."/>
            <person name="Lipzen A."/>
            <person name="Lundell T."/>
            <person name="Morin E."/>
            <person name="Murat C."/>
            <person name="Sun H."/>
            <person name="Tunlid A."/>
            <person name="Henrissat B."/>
            <person name="Grigoriev I.V."/>
            <person name="Hibbett D.S."/>
            <person name="Martin F."/>
            <person name="Nordberg H.P."/>
            <person name="Cantor M.N."/>
            <person name="Hua S.X."/>
        </authorList>
    </citation>
    <scope>NUCLEOTIDE SEQUENCE [LARGE SCALE GENOMIC DNA]</scope>
    <source>
        <strain evidence="2 3">Marx 270</strain>
    </source>
</reference>